<feature type="transmembrane region" description="Helical" evidence="1">
    <location>
        <begin position="240"/>
        <end position="259"/>
    </location>
</feature>
<feature type="transmembrane region" description="Helical" evidence="1">
    <location>
        <begin position="80"/>
        <end position="103"/>
    </location>
</feature>
<comment type="caution">
    <text evidence="3">The sequence shown here is derived from an EMBL/GenBank/DDBJ whole genome shotgun (WGS) entry which is preliminary data.</text>
</comment>
<dbReference type="InterPro" id="IPR002656">
    <property type="entry name" value="Acyl_transf_3_dom"/>
</dbReference>
<proteinExistence type="predicted"/>
<feature type="transmembrane region" description="Helical" evidence="1">
    <location>
        <begin position="176"/>
        <end position="198"/>
    </location>
</feature>
<dbReference type="Proteomes" id="UP000469292">
    <property type="component" value="Unassembled WGS sequence"/>
</dbReference>
<evidence type="ECO:0000313" key="4">
    <source>
        <dbReference type="Proteomes" id="UP000469292"/>
    </source>
</evidence>
<keyword evidence="1" id="KW-1133">Transmembrane helix</keyword>
<feature type="transmembrane region" description="Helical" evidence="1">
    <location>
        <begin position="150"/>
        <end position="170"/>
    </location>
</feature>
<dbReference type="GO" id="GO:0016747">
    <property type="term" value="F:acyltransferase activity, transferring groups other than amino-acyl groups"/>
    <property type="evidence" value="ECO:0007669"/>
    <property type="project" value="InterPro"/>
</dbReference>
<gene>
    <name evidence="3" type="ORF">F6S87_07775</name>
</gene>
<feature type="transmembrane region" description="Helical" evidence="1">
    <location>
        <begin position="271"/>
        <end position="288"/>
    </location>
</feature>
<dbReference type="InterPro" id="IPR052734">
    <property type="entry name" value="Nod_factor_acetyltransferase"/>
</dbReference>
<dbReference type="RefSeq" id="WP_163228095.1">
    <property type="nucleotide sequence ID" value="NZ_VYSG01000004.1"/>
</dbReference>
<feature type="domain" description="Acyltransferase 3" evidence="2">
    <location>
        <begin position="7"/>
        <end position="318"/>
    </location>
</feature>
<keyword evidence="1" id="KW-0812">Transmembrane</keyword>
<dbReference type="Pfam" id="PF01757">
    <property type="entry name" value="Acyl_transf_3"/>
    <property type="match status" value="1"/>
</dbReference>
<keyword evidence="3" id="KW-0808">Transferase</keyword>
<feature type="transmembrane region" description="Helical" evidence="1">
    <location>
        <begin position="308"/>
        <end position="333"/>
    </location>
</feature>
<reference evidence="3 4" key="1">
    <citation type="submission" date="2019-09" db="EMBL/GenBank/DDBJ databases">
        <title>Phylogenetic characterization of a novel taxon of the genus Bifidobacterium: Bifidobacterium choloepi sp. nov.</title>
        <authorList>
            <person name="Modesto M."/>
            <person name="Satti M."/>
        </authorList>
    </citation>
    <scope>NUCLEOTIDE SEQUENCE [LARGE SCALE GENOMIC DNA]</scope>
    <source>
        <strain evidence="3 4">BRDM6</strain>
    </source>
</reference>
<dbReference type="AlphaFoldDB" id="A0A6I5N484"/>
<organism evidence="3 4">
    <name type="scientific">Bifidobacterium choloepi</name>
    <dbReference type="NCBI Taxonomy" id="2614131"/>
    <lineage>
        <taxon>Bacteria</taxon>
        <taxon>Bacillati</taxon>
        <taxon>Actinomycetota</taxon>
        <taxon>Actinomycetes</taxon>
        <taxon>Bifidobacteriales</taxon>
        <taxon>Bifidobacteriaceae</taxon>
        <taxon>Bifidobacterium</taxon>
    </lineage>
</organism>
<evidence type="ECO:0000313" key="3">
    <source>
        <dbReference type="EMBL" id="NEG70489.1"/>
    </source>
</evidence>
<dbReference type="EMBL" id="VYSG01000004">
    <property type="protein sequence ID" value="NEG70489.1"/>
    <property type="molecule type" value="Genomic_DNA"/>
</dbReference>
<keyword evidence="3" id="KW-0012">Acyltransferase</keyword>
<protein>
    <submittedName>
        <fullName evidence="3">Acyltransferase family protein</fullName>
    </submittedName>
</protein>
<keyword evidence="4" id="KW-1185">Reference proteome</keyword>
<keyword evidence="1" id="KW-0472">Membrane</keyword>
<feature type="transmembrane region" description="Helical" evidence="1">
    <location>
        <begin position="7"/>
        <end position="27"/>
    </location>
</feature>
<evidence type="ECO:0000256" key="1">
    <source>
        <dbReference type="SAM" id="Phobius"/>
    </source>
</evidence>
<name>A0A6I5N484_9BIFI</name>
<feature type="transmembrane region" description="Helical" evidence="1">
    <location>
        <begin position="210"/>
        <end position="228"/>
    </location>
</feature>
<accession>A0A6I5N484</accession>
<feature type="transmembrane region" description="Helical" evidence="1">
    <location>
        <begin position="123"/>
        <end position="143"/>
    </location>
</feature>
<dbReference type="PANTHER" id="PTHR37312:SF1">
    <property type="entry name" value="MEMBRANE-BOUND ACYLTRANSFERASE YKRP-RELATED"/>
    <property type="match status" value="1"/>
</dbReference>
<sequence length="380" mass="43361">MSVQRIRFFDIAKGVGILCVVLGHASIETANVYPSNMAEFFYCFCFSFHMPLFFILSGYFMHPERNFRWLKESKQLIFTYILATFGVVLLAGLVAYICHAGVVETMKFWMKAAWYGSGDVSDMTLWHVEGRIGAIWFLLAMFWARLIMHVFARLPYTSVWVFACFVAGYVMSRNLWLPWSMQSGMCAVAFVYLGYLARKHEVMGYVKKKPWLWAVVFVVWALAIYKFTGFSMAMNQYGQYPVLAIIGSIAGTLCIVGVSKMLDRVSLAGAILNRAGTATLAILCVHIVEDDALPWTLIITEVQEHLSGFPIVFVIFVLHLVIDLPGAWALYYIPVINTWFYPQLVKKRIFDPDIEPVSRSVKSGMDIKHSEHYITQMDEE</sequence>
<dbReference type="PANTHER" id="PTHR37312">
    <property type="entry name" value="MEMBRANE-BOUND ACYLTRANSFERASE YKRP-RELATED"/>
    <property type="match status" value="1"/>
</dbReference>
<feature type="transmembrane region" description="Helical" evidence="1">
    <location>
        <begin position="39"/>
        <end position="60"/>
    </location>
</feature>
<evidence type="ECO:0000259" key="2">
    <source>
        <dbReference type="Pfam" id="PF01757"/>
    </source>
</evidence>